<evidence type="ECO:0000313" key="2">
    <source>
        <dbReference type="EMBL" id="GEL25316.1"/>
    </source>
</evidence>
<accession>A0A511DKJ6</accession>
<evidence type="ECO:0000313" key="3">
    <source>
        <dbReference type="Proteomes" id="UP000321685"/>
    </source>
</evidence>
<proteinExistence type="predicted"/>
<dbReference type="Proteomes" id="UP000321685">
    <property type="component" value="Unassembled WGS sequence"/>
</dbReference>
<keyword evidence="3" id="KW-1185">Reference proteome</keyword>
<comment type="caution">
    <text evidence="2">The sequence shown here is derived from an EMBL/GenBank/DDBJ whole genome shotgun (WGS) entry which is preliminary data.</text>
</comment>
<reference evidence="2 3" key="1">
    <citation type="submission" date="2019-07" db="EMBL/GenBank/DDBJ databases">
        <title>Whole genome shotgun sequence of Pseudonocardia sulfidoxydans NBRC 16205.</title>
        <authorList>
            <person name="Hosoyama A."/>
            <person name="Uohara A."/>
            <person name="Ohji S."/>
            <person name="Ichikawa N."/>
        </authorList>
    </citation>
    <scope>NUCLEOTIDE SEQUENCE [LARGE SCALE GENOMIC DNA]</scope>
    <source>
        <strain evidence="2 3">NBRC 16205</strain>
    </source>
</reference>
<name>A0A511DKJ6_9PSEU</name>
<feature type="region of interest" description="Disordered" evidence="1">
    <location>
        <begin position="65"/>
        <end position="108"/>
    </location>
</feature>
<evidence type="ECO:0000256" key="1">
    <source>
        <dbReference type="SAM" id="MobiDB-lite"/>
    </source>
</evidence>
<organism evidence="2 3">
    <name type="scientific">Pseudonocardia sulfidoxydans NBRC 16205</name>
    <dbReference type="NCBI Taxonomy" id="1223511"/>
    <lineage>
        <taxon>Bacteria</taxon>
        <taxon>Bacillati</taxon>
        <taxon>Actinomycetota</taxon>
        <taxon>Actinomycetes</taxon>
        <taxon>Pseudonocardiales</taxon>
        <taxon>Pseudonocardiaceae</taxon>
        <taxon>Pseudonocardia</taxon>
    </lineage>
</organism>
<dbReference type="EMBL" id="BJVJ01000050">
    <property type="protein sequence ID" value="GEL25316.1"/>
    <property type="molecule type" value="Genomic_DNA"/>
</dbReference>
<dbReference type="AlphaFoldDB" id="A0A511DKJ6"/>
<sequence length="127" mass="13258">MRRGPREHDGLGELLETERLAAFDLVEQMHGLVEHPDAADQVIHDPSLVPGIPCGPAVVTMDGWRDAGPVGRRPVSPEPVRARRTGRPNGSATMPMRPNGVLSGAITTAPPPACTAATAASTSATPK</sequence>
<gene>
    <name evidence="2" type="ORF">PSU4_42700</name>
</gene>
<protein>
    <submittedName>
        <fullName evidence="2">Uncharacterized protein</fullName>
    </submittedName>
</protein>